<gene>
    <name evidence="1" type="ORF">S06H3_18775</name>
</gene>
<accession>X1MQE2</accession>
<name>X1MQE2_9ZZZZ</name>
<protein>
    <submittedName>
        <fullName evidence="1">Uncharacterized protein</fullName>
    </submittedName>
</protein>
<reference evidence="1" key="1">
    <citation type="journal article" date="2014" name="Front. Microbiol.">
        <title>High frequency of phylogenetically diverse reductive dehalogenase-homologous genes in deep subseafloor sedimentary metagenomes.</title>
        <authorList>
            <person name="Kawai M."/>
            <person name="Futagami T."/>
            <person name="Toyoda A."/>
            <person name="Takaki Y."/>
            <person name="Nishi S."/>
            <person name="Hori S."/>
            <person name="Arai W."/>
            <person name="Tsubouchi T."/>
            <person name="Morono Y."/>
            <person name="Uchiyama I."/>
            <person name="Ito T."/>
            <person name="Fujiyama A."/>
            <person name="Inagaki F."/>
            <person name="Takami H."/>
        </authorList>
    </citation>
    <scope>NUCLEOTIDE SEQUENCE</scope>
    <source>
        <strain evidence="1">Expedition CK06-06</strain>
    </source>
</reference>
<feature type="non-terminal residue" evidence="1">
    <location>
        <position position="218"/>
    </location>
</feature>
<dbReference type="AlphaFoldDB" id="X1MQE2"/>
<sequence length="218" mass="26520">MKNREARLLAAVLPYKPKIEKKIDLIRTRDDWRIFGGWYTTLRLKRKFKYSKDEILNRFLIPCLKELIRDGSTEFHPENWKKHPKEIYLEAFDKVVVKFRYLVEPHAELIYKREKTATVHARKFIQGAFVSIVGPDYEFGFARFKDGKKINLKEFVKLRDKHKVKDEEREKWWPDKKELYFYPIRTWIPLERPRHVRVPKGIQTYGERARLNEGWLLE</sequence>
<comment type="caution">
    <text evidence="1">The sequence shown here is derived from an EMBL/GenBank/DDBJ whole genome shotgun (WGS) entry which is preliminary data.</text>
</comment>
<proteinExistence type="predicted"/>
<organism evidence="1">
    <name type="scientific">marine sediment metagenome</name>
    <dbReference type="NCBI Taxonomy" id="412755"/>
    <lineage>
        <taxon>unclassified sequences</taxon>
        <taxon>metagenomes</taxon>
        <taxon>ecological metagenomes</taxon>
    </lineage>
</organism>
<evidence type="ECO:0000313" key="1">
    <source>
        <dbReference type="EMBL" id="GAI16905.1"/>
    </source>
</evidence>
<dbReference type="EMBL" id="BARV01009532">
    <property type="protein sequence ID" value="GAI16905.1"/>
    <property type="molecule type" value="Genomic_DNA"/>
</dbReference>